<dbReference type="InterPro" id="IPR025984">
    <property type="entry name" value="DCTPP"/>
</dbReference>
<dbReference type="EMBL" id="UOFR01000018">
    <property type="protein sequence ID" value="VAW92914.1"/>
    <property type="molecule type" value="Genomic_DNA"/>
</dbReference>
<dbReference type="InterPro" id="IPR052555">
    <property type="entry name" value="dCTP_Pyrophosphatase"/>
</dbReference>
<reference evidence="1" key="1">
    <citation type="submission" date="2018-06" db="EMBL/GenBank/DDBJ databases">
        <authorList>
            <person name="Zhirakovskaya E."/>
        </authorList>
    </citation>
    <scope>NUCLEOTIDE SEQUENCE</scope>
</reference>
<organism evidence="1">
    <name type="scientific">hydrothermal vent metagenome</name>
    <dbReference type="NCBI Taxonomy" id="652676"/>
    <lineage>
        <taxon>unclassified sequences</taxon>
        <taxon>metagenomes</taxon>
        <taxon>ecological metagenomes</taxon>
    </lineage>
</organism>
<gene>
    <name evidence="1" type="ORF">MNBD_GAMMA21-923</name>
</gene>
<dbReference type="CDD" id="cd11537">
    <property type="entry name" value="NTP-PPase_RS21-C6_like"/>
    <property type="match status" value="1"/>
</dbReference>
<dbReference type="Gene3D" id="1.10.287.1080">
    <property type="entry name" value="MazG-like"/>
    <property type="match status" value="1"/>
</dbReference>
<dbReference type="GO" id="GO:0005829">
    <property type="term" value="C:cytosol"/>
    <property type="evidence" value="ECO:0007669"/>
    <property type="project" value="TreeGrafter"/>
</dbReference>
<dbReference type="PIRSF" id="PIRSF029826">
    <property type="entry name" value="UCP029826_pph"/>
    <property type="match status" value="1"/>
</dbReference>
<dbReference type="PANTHER" id="PTHR46523:SF1">
    <property type="entry name" value="DCTP PYROPHOSPHATASE 1"/>
    <property type="match status" value="1"/>
</dbReference>
<dbReference type="PANTHER" id="PTHR46523">
    <property type="entry name" value="DCTP PYROPHOSPHATASE 1"/>
    <property type="match status" value="1"/>
</dbReference>
<dbReference type="GO" id="GO:0047840">
    <property type="term" value="F:dCTP diphosphatase activity"/>
    <property type="evidence" value="ECO:0007669"/>
    <property type="project" value="TreeGrafter"/>
</dbReference>
<evidence type="ECO:0008006" key="2">
    <source>
        <dbReference type="Google" id="ProtNLM"/>
    </source>
</evidence>
<sequence>MSETYLSDLQTRLRQFAQDRDWEQFHAPKNLAMALAVEAGELMEHYQWMSEQESELLDPDKLKTVGFEVADVFIFTVRLADRMGIDLAELVEQKIKLNEKKYPADVVRGSSKKYTEYQTD</sequence>
<dbReference type="SUPFAM" id="SSF101386">
    <property type="entry name" value="all-alpha NTP pyrophosphatases"/>
    <property type="match status" value="1"/>
</dbReference>
<evidence type="ECO:0000313" key="1">
    <source>
        <dbReference type="EMBL" id="VAW92914.1"/>
    </source>
</evidence>
<dbReference type="Pfam" id="PF12643">
    <property type="entry name" value="MazG-like"/>
    <property type="match status" value="1"/>
</dbReference>
<name>A0A3B1AG88_9ZZZZ</name>
<protein>
    <recommendedName>
        <fullName evidence="2">Nucleotide pyrophosphohydrolase</fullName>
    </recommendedName>
</protein>
<dbReference type="GO" id="GO:0006253">
    <property type="term" value="P:dCTP catabolic process"/>
    <property type="evidence" value="ECO:0007669"/>
    <property type="project" value="TreeGrafter"/>
</dbReference>
<dbReference type="GO" id="GO:0042262">
    <property type="term" value="P:DNA protection"/>
    <property type="evidence" value="ECO:0007669"/>
    <property type="project" value="TreeGrafter"/>
</dbReference>
<accession>A0A3B1AG88</accession>
<proteinExistence type="predicted"/>
<dbReference type="AlphaFoldDB" id="A0A3B1AG88"/>